<gene>
    <name evidence="6" type="primary">mreB</name>
    <name evidence="7" type="ORF">SAMN02745941_04175</name>
</gene>
<feature type="binding site" evidence="6">
    <location>
        <begin position="288"/>
        <end position="291"/>
    </location>
    <ligand>
        <name>ATP</name>
        <dbReference type="ChEBI" id="CHEBI:30616"/>
    </ligand>
</feature>
<dbReference type="SUPFAM" id="SSF53067">
    <property type="entry name" value="Actin-like ATPase domain"/>
    <property type="match status" value="2"/>
</dbReference>
<evidence type="ECO:0000256" key="6">
    <source>
        <dbReference type="HAMAP-Rule" id="MF_02207"/>
    </source>
</evidence>
<evidence type="ECO:0000313" key="8">
    <source>
        <dbReference type="Proteomes" id="UP000184241"/>
    </source>
</evidence>
<evidence type="ECO:0000256" key="2">
    <source>
        <dbReference type="ARBA" id="ARBA00022741"/>
    </source>
</evidence>
<keyword evidence="2 6" id="KW-0547">Nucleotide-binding</keyword>
<keyword evidence="4 6" id="KW-0133">Cell shape</keyword>
<comment type="function">
    <text evidence="6">Forms membrane-associated dynamic filaments that are essential for cell shape determination. Acts by regulating cell wall synthesis and cell elongation, and thus cell shape. A feedback loop between cell geometry and MreB localization may maintain elongated cell shape by targeting cell wall growth to regions of negative cell wall curvature.</text>
</comment>
<dbReference type="GO" id="GO:0005524">
    <property type="term" value="F:ATP binding"/>
    <property type="evidence" value="ECO:0007669"/>
    <property type="project" value="UniProtKB-KW"/>
</dbReference>
<proteinExistence type="inferred from homology"/>
<dbReference type="InterPro" id="IPR043129">
    <property type="entry name" value="ATPase_NBD"/>
</dbReference>
<organism evidence="7 8">
    <name type="scientific">Clostridium intestinale DSM 6191</name>
    <dbReference type="NCBI Taxonomy" id="1121320"/>
    <lineage>
        <taxon>Bacteria</taxon>
        <taxon>Bacillati</taxon>
        <taxon>Bacillota</taxon>
        <taxon>Clostridia</taxon>
        <taxon>Eubacteriales</taxon>
        <taxon>Clostridiaceae</taxon>
        <taxon>Clostridium</taxon>
    </lineage>
</organism>
<dbReference type="RefSeq" id="WP_021800491.1">
    <property type="nucleotide sequence ID" value="NZ_FQXU01000018.1"/>
</dbReference>
<evidence type="ECO:0000256" key="3">
    <source>
        <dbReference type="ARBA" id="ARBA00022840"/>
    </source>
</evidence>
<feature type="binding site" evidence="6">
    <location>
        <begin position="208"/>
        <end position="211"/>
    </location>
    <ligand>
        <name>ATP</name>
        <dbReference type="ChEBI" id="CHEBI:30616"/>
    </ligand>
</feature>
<protein>
    <recommendedName>
        <fullName evidence="6">Cell shape-determining protein MreB</fullName>
    </recommendedName>
</protein>
<dbReference type="PANTHER" id="PTHR42749:SF4">
    <property type="entry name" value="CELL SHAPE-DETERMINING PROTEIN MBL"/>
    <property type="match status" value="1"/>
</dbReference>
<evidence type="ECO:0000313" key="7">
    <source>
        <dbReference type="EMBL" id="SHI68902.1"/>
    </source>
</evidence>
<dbReference type="NCBIfam" id="TIGR00904">
    <property type="entry name" value="mreB"/>
    <property type="match status" value="1"/>
</dbReference>
<keyword evidence="3 6" id="KW-0067">ATP-binding</keyword>
<dbReference type="GO" id="GO:0005737">
    <property type="term" value="C:cytoplasm"/>
    <property type="evidence" value="ECO:0007669"/>
    <property type="project" value="UniProtKB-SubCell"/>
</dbReference>
<dbReference type="EMBL" id="FQXU01000018">
    <property type="protein sequence ID" value="SHI68902.1"/>
    <property type="molecule type" value="Genomic_DNA"/>
</dbReference>
<keyword evidence="1 6" id="KW-0963">Cytoplasm</keyword>
<comment type="similarity">
    <text evidence="5 6">Belongs to the FtsA/MreB family.</text>
</comment>
<dbReference type="Gene3D" id="3.30.420.40">
    <property type="match status" value="2"/>
</dbReference>
<dbReference type="InterPro" id="IPR056546">
    <property type="entry name" value="MreB_MamK-like"/>
</dbReference>
<dbReference type="PANTHER" id="PTHR42749">
    <property type="entry name" value="CELL SHAPE-DETERMINING PROTEIN MREB"/>
    <property type="match status" value="1"/>
</dbReference>
<name>A0A1M6D6P2_9CLOT</name>
<dbReference type="InterPro" id="IPR004753">
    <property type="entry name" value="MreB"/>
</dbReference>
<evidence type="ECO:0000256" key="1">
    <source>
        <dbReference type="ARBA" id="ARBA00022490"/>
    </source>
</evidence>
<dbReference type="PRINTS" id="PR01652">
    <property type="entry name" value="SHAPEPROTEIN"/>
</dbReference>
<dbReference type="AlphaFoldDB" id="A0A1M6D6P2"/>
<dbReference type="GO" id="GO:0008360">
    <property type="term" value="P:regulation of cell shape"/>
    <property type="evidence" value="ECO:0007669"/>
    <property type="project" value="UniProtKB-UniRule"/>
</dbReference>
<dbReference type="Pfam" id="PF06723">
    <property type="entry name" value="MreB_Mbl"/>
    <property type="match status" value="1"/>
</dbReference>
<comment type="caution">
    <text evidence="6">Lacks conserved residue(s) required for the propagation of feature annotation.</text>
</comment>
<feature type="binding site" evidence="6">
    <location>
        <begin position="160"/>
        <end position="162"/>
    </location>
    <ligand>
        <name>ATP</name>
        <dbReference type="ChEBI" id="CHEBI:30616"/>
    </ligand>
</feature>
<dbReference type="NCBIfam" id="NF010539">
    <property type="entry name" value="PRK13927.1"/>
    <property type="match status" value="1"/>
</dbReference>
<dbReference type="GO" id="GO:0000902">
    <property type="term" value="P:cell morphogenesis"/>
    <property type="evidence" value="ECO:0007669"/>
    <property type="project" value="InterPro"/>
</dbReference>
<evidence type="ECO:0000256" key="4">
    <source>
        <dbReference type="ARBA" id="ARBA00022960"/>
    </source>
</evidence>
<comment type="subunit">
    <text evidence="6">Forms polymers.</text>
</comment>
<comment type="subcellular location">
    <subcellularLocation>
        <location evidence="6">Cytoplasm</location>
    </subcellularLocation>
    <text evidence="6">Membrane-associated.</text>
</comment>
<evidence type="ECO:0000256" key="5">
    <source>
        <dbReference type="ARBA" id="ARBA00023458"/>
    </source>
</evidence>
<sequence>MWFWKMGNDLAIDLGTATVLVYMAGKGIILKEPSVVAVDKNSNKVLAVGEEARKMIGRTPGNIVAVRPLRDGVISDYDITEKMLKHFIQKSCGKRKISAPKVMVCVPSQSTEVEKRAVVDAAKNSGAKSVFLIEEPLAAAIGAGLDISKPNGTMVIDIGGGTTDIAIISLNGVVVRASIKVAGDKFDESIIRFIRSKYKLMIGEKSAEELKITAGSALRGSRNVTAIVKGRNLITGLPDNIEVTTEELTKALEEPVRLIIDKIRDVLEKTPPELAADIIDKGILMTGGGALLYGFDKLIEIETGVKVNVADNSVDCVVLGSGKALTSLEKGHGEFLISDK</sequence>
<accession>A0A1M6D6P2</accession>
<dbReference type="CDD" id="cd10225">
    <property type="entry name" value="ASKHA_NBD_MreB-like"/>
    <property type="match status" value="1"/>
</dbReference>
<dbReference type="Proteomes" id="UP000184241">
    <property type="component" value="Unassembled WGS sequence"/>
</dbReference>
<dbReference type="HAMAP" id="MF_02207">
    <property type="entry name" value="MreB"/>
    <property type="match status" value="1"/>
</dbReference>
<reference evidence="7 8" key="1">
    <citation type="submission" date="2016-11" db="EMBL/GenBank/DDBJ databases">
        <authorList>
            <person name="Jaros S."/>
            <person name="Januszkiewicz K."/>
            <person name="Wedrychowicz H."/>
        </authorList>
    </citation>
    <scope>NUCLEOTIDE SEQUENCE [LARGE SCALE GENOMIC DNA]</scope>
    <source>
        <strain evidence="7 8">DSM 6191</strain>
    </source>
</reference>